<name>A0A0J5WJE8_BURCE</name>
<dbReference type="PATRIC" id="fig|292.27.peg.7635"/>
<proteinExistence type="predicted"/>
<dbReference type="EMBL" id="LDWR01000066">
    <property type="protein sequence ID" value="KML47150.1"/>
    <property type="molecule type" value="Genomic_DNA"/>
</dbReference>
<dbReference type="RefSeq" id="WP_048251108.1">
    <property type="nucleotide sequence ID" value="NZ_LDWR01000066.1"/>
</dbReference>
<dbReference type="PIRSF" id="PIRSF033303">
    <property type="entry name" value="UCP033303"/>
    <property type="match status" value="1"/>
</dbReference>
<dbReference type="InterPro" id="IPR014581">
    <property type="entry name" value="UCP033303"/>
</dbReference>
<reference evidence="1 2" key="1">
    <citation type="submission" date="2015-05" db="EMBL/GenBank/DDBJ databases">
        <title>Draft genome of Burkholderia cepacia LK29.</title>
        <authorList>
            <person name="Chan X.Y."/>
        </authorList>
    </citation>
    <scope>NUCLEOTIDE SEQUENCE [LARGE SCALE GENOMIC DNA]</scope>
    <source>
        <strain evidence="1 2">LK29</strain>
    </source>
</reference>
<dbReference type="InterPro" id="IPR009758">
    <property type="entry name" value="DUF1326"/>
</dbReference>
<dbReference type="AlphaFoldDB" id="A0A0J5WJE8"/>
<accession>A0A0J5WJE8</accession>
<protein>
    <recommendedName>
        <fullName evidence="3">DUF1326 domain-containing protein</fullName>
    </recommendedName>
</protein>
<sequence>MTPWEIQGTELVNCNCSYGCPCQFNGLPTNGGCEAMGAISIDSGHYGDVVLDGVAIAVVFQWPGPIHEGKGKCQPIVDERASPAQRDAVLKIMTGQDTDPFATMFSVFASTLEQAFDPIFTKIDFDVDVDARRGRIHVDGVFDVEGEPIRNPVTGDEHRVRIDLPHGFEYEIAEIGSGTGRSQGNIALTLDGTYAQFARLHLNNHGLIRHRVAA</sequence>
<comment type="caution">
    <text evidence="1">The sequence shown here is derived from an EMBL/GenBank/DDBJ whole genome shotgun (WGS) entry which is preliminary data.</text>
</comment>
<evidence type="ECO:0008006" key="3">
    <source>
        <dbReference type="Google" id="ProtNLM"/>
    </source>
</evidence>
<organism evidence="1 2">
    <name type="scientific">Burkholderia cepacia</name>
    <name type="common">Pseudomonas cepacia</name>
    <dbReference type="NCBI Taxonomy" id="292"/>
    <lineage>
        <taxon>Bacteria</taxon>
        <taxon>Pseudomonadati</taxon>
        <taxon>Pseudomonadota</taxon>
        <taxon>Betaproteobacteria</taxon>
        <taxon>Burkholderiales</taxon>
        <taxon>Burkholderiaceae</taxon>
        <taxon>Burkholderia</taxon>
        <taxon>Burkholderia cepacia complex</taxon>
    </lineage>
</organism>
<evidence type="ECO:0000313" key="1">
    <source>
        <dbReference type="EMBL" id="KML47150.1"/>
    </source>
</evidence>
<dbReference type="Pfam" id="PF07040">
    <property type="entry name" value="DUF1326"/>
    <property type="match status" value="1"/>
</dbReference>
<evidence type="ECO:0000313" key="2">
    <source>
        <dbReference type="Proteomes" id="UP000036338"/>
    </source>
</evidence>
<dbReference type="Proteomes" id="UP000036338">
    <property type="component" value="Unassembled WGS sequence"/>
</dbReference>
<gene>
    <name evidence="1" type="ORF">VL15_33570</name>
</gene>